<dbReference type="Proteomes" id="UP000020681">
    <property type="component" value="Unassembled WGS sequence"/>
</dbReference>
<accession>A0ABP3AFV0</accession>
<reference evidence="2 3" key="1">
    <citation type="submission" date="2014-01" db="EMBL/GenBank/DDBJ databases">
        <authorList>
            <person name="Dobos K."/>
            <person name="Lenaerts A."/>
            <person name="Ordway D."/>
            <person name="DeGroote M.A."/>
            <person name="Parker T."/>
            <person name="Sizemore C."/>
            <person name="Tallon L.J."/>
            <person name="Sadzewicz L.K."/>
            <person name="Sengamalay N."/>
            <person name="Fraser C.M."/>
            <person name="Hine E."/>
            <person name="Shefchek K.A."/>
            <person name="Das S.P."/>
            <person name="Tettelin H."/>
        </authorList>
    </citation>
    <scope>NUCLEOTIDE SEQUENCE [LARGE SCALE GENOMIC DNA]</scope>
    <source>
        <strain evidence="2 3">Harvey</strain>
    </source>
</reference>
<evidence type="ECO:0000313" key="3">
    <source>
        <dbReference type="Proteomes" id="UP000020681"/>
    </source>
</evidence>
<dbReference type="InterPro" id="IPR013786">
    <property type="entry name" value="AcylCoA_DH/ox_N"/>
</dbReference>
<gene>
    <name evidence="2" type="ORF">I551_3409</name>
</gene>
<dbReference type="SUPFAM" id="SSF56645">
    <property type="entry name" value="Acyl-CoA dehydrogenase NM domain-like"/>
    <property type="match status" value="1"/>
</dbReference>
<dbReference type="InterPro" id="IPR037069">
    <property type="entry name" value="AcylCoA_DH/ox_N_sf"/>
</dbReference>
<organism evidence="2 3">
    <name type="scientific">Mycobacterium ulcerans str. Harvey</name>
    <dbReference type="NCBI Taxonomy" id="1299332"/>
    <lineage>
        <taxon>Bacteria</taxon>
        <taxon>Bacillati</taxon>
        <taxon>Actinomycetota</taxon>
        <taxon>Actinomycetes</taxon>
        <taxon>Mycobacteriales</taxon>
        <taxon>Mycobacteriaceae</taxon>
        <taxon>Mycobacterium</taxon>
        <taxon>Mycobacterium ulcerans group</taxon>
    </lineage>
</organism>
<feature type="domain" description="Acyl-CoA dehydrogenase/oxidase N-terminal" evidence="1">
    <location>
        <begin position="2"/>
        <end position="51"/>
    </location>
</feature>
<protein>
    <submittedName>
        <fullName evidence="2">Acyl-CoA dehydrogenase, N-terminal domain protein</fullName>
    </submittedName>
</protein>
<dbReference type="InterPro" id="IPR009100">
    <property type="entry name" value="AcylCoA_DH/oxidase_NM_dom_sf"/>
</dbReference>
<evidence type="ECO:0000259" key="1">
    <source>
        <dbReference type="Pfam" id="PF02771"/>
    </source>
</evidence>
<dbReference type="Pfam" id="PF02771">
    <property type="entry name" value="Acyl-CoA_dh_N"/>
    <property type="match status" value="1"/>
</dbReference>
<keyword evidence="3" id="KW-1185">Reference proteome</keyword>
<dbReference type="EMBL" id="JAOL01000109">
    <property type="protein sequence ID" value="EUA90123.1"/>
    <property type="molecule type" value="Genomic_DNA"/>
</dbReference>
<dbReference type="Gene3D" id="1.10.540.10">
    <property type="entry name" value="Acyl-CoA dehydrogenase/oxidase, N-terminal domain"/>
    <property type="match status" value="1"/>
</dbReference>
<evidence type="ECO:0000313" key="2">
    <source>
        <dbReference type="EMBL" id="EUA90123.1"/>
    </source>
</evidence>
<comment type="caution">
    <text evidence="2">The sequence shown here is derived from an EMBL/GenBank/DDBJ whole genome shotgun (WGS) entry which is preliminary data.</text>
</comment>
<name>A0ABP3AFV0_MYCUL</name>
<proteinExistence type="predicted"/>
<sequence>MLVPESLGGAGASAREAAVVMEEVGRAVAPVPFLSSAVLATVALLHSGETETLSELVQGELTAALVVPLATAPGDPLPGESWQRWVVGRVCGVAGAGRPTCWWCRSPGRRSGTAYGARQCARRRDSAVAGLR</sequence>